<dbReference type="AlphaFoldDB" id="A0A9P7A7C6"/>
<reference evidence="1" key="1">
    <citation type="journal article" date="2020" name="New Phytol.">
        <title>Comparative genomics reveals dynamic genome evolution in host specialist ectomycorrhizal fungi.</title>
        <authorList>
            <person name="Lofgren L.A."/>
            <person name="Nguyen N.H."/>
            <person name="Vilgalys R."/>
            <person name="Ruytinx J."/>
            <person name="Liao H.L."/>
            <person name="Branco S."/>
            <person name="Kuo A."/>
            <person name="LaButti K."/>
            <person name="Lipzen A."/>
            <person name="Andreopoulos W."/>
            <person name="Pangilinan J."/>
            <person name="Riley R."/>
            <person name="Hundley H."/>
            <person name="Na H."/>
            <person name="Barry K."/>
            <person name="Grigoriev I.V."/>
            <person name="Stajich J.E."/>
            <person name="Kennedy P.G."/>
        </authorList>
    </citation>
    <scope>NUCLEOTIDE SEQUENCE</scope>
    <source>
        <strain evidence="1">DOB743</strain>
    </source>
</reference>
<keyword evidence="2" id="KW-1185">Reference proteome</keyword>
<name>A0A9P7A7C6_9AGAM</name>
<accession>A0A9P7A7C6</accession>
<evidence type="ECO:0000313" key="2">
    <source>
        <dbReference type="Proteomes" id="UP000714275"/>
    </source>
</evidence>
<gene>
    <name evidence="1" type="ORF">EV702DRAFT_1264461</name>
</gene>
<sequence length="152" mass="17667">MYSIAQSYTYTVTRRIYEAVPEGVKHPDLGTPVHITSKTELVVEDIDGNTYCYYFVEQDTWCIFWLEYFDAESLFENIRRVRNMGHIIQNTPLKLSTTSRVHCELFLHENRVTPVVLEELKQMSMHAAAVTSVALFGKDELEKMLNLVMNIK</sequence>
<feature type="non-terminal residue" evidence="1">
    <location>
        <position position="1"/>
    </location>
</feature>
<dbReference type="OrthoDB" id="2657661at2759"/>
<protein>
    <submittedName>
        <fullName evidence="1">Uncharacterized protein</fullName>
    </submittedName>
</protein>
<evidence type="ECO:0000313" key="1">
    <source>
        <dbReference type="EMBL" id="KAG1783742.1"/>
    </source>
</evidence>
<comment type="caution">
    <text evidence="1">The sequence shown here is derived from an EMBL/GenBank/DDBJ whole genome shotgun (WGS) entry which is preliminary data.</text>
</comment>
<dbReference type="Proteomes" id="UP000714275">
    <property type="component" value="Unassembled WGS sequence"/>
</dbReference>
<organism evidence="1 2">
    <name type="scientific">Suillus placidus</name>
    <dbReference type="NCBI Taxonomy" id="48579"/>
    <lineage>
        <taxon>Eukaryota</taxon>
        <taxon>Fungi</taxon>
        <taxon>Dikarya</taxon>
        <taxon>Basidiomycota</taxon>
        <taxon>Agaricomycotina</taxon>
        <taxon>Agaricomycetes</taxon>
        <taxon>Agaricomycetidae</taxon>
        <taxon>Boletales</taxon>
        <taxon>Suillineae</taxon>
        <taxon>Suillaceae</taxon>
        <taxon>Suillus</taxon>
    </lineage>
</organism>
<proteinExistence type="predicted"/>
<dbReference type="EMBL" id="JABBWD010000001">
    <property type="protein sequence ID" value="KAG1783742.1"/>
    <property type="molecule type" value="Genomic_DNA"/>
</dbReference>